<keyword evidence="4 6" id="KW-0168">Coated pit</keyword>
<evidence type="ECO:0000256" key="1">
    <source>
        <dbReference type="ARBA" id="ARBA00004180"/>
    </source>
</evidence>
<evidence type="ECO:0000256" key="4">
    <source>
        <dbReference type="ARBA" id="ARBA00023176"/>
    </source>
</evidence>
<dbReference type="EMBL" id="KE346365">
    <property type="protein sequence ID" value="KJE93530.1"/>
    <property type="molecule type" value="Genomic_DNA"/>
</dbReference>
<evidence type="ECO:0000256" key="5">
    <source>
        <dbReference type="ARBA" id="ARBA00023329"/>
    </source>
</evidence>
<feature type="region of interest" description="Disordered" evidence="7">
    <location>
        <begin position="126"/>
        <end position="150"/>
    </location>
</feature>
<comment type="similarity">
    <text evidence="2 6">Belongs to the clathrin light chain family.</text>
</comment>
<dbReference type="GO" id="GO:0072583">
    <property type="term" value="P:clathrin-dependent endocytosis"/>
    <property type="evidence" value="ECO:0007669"/>
    <property type="project" value="TreeGrafter"/>
</dbReference>
<evidence type="ECO:0000313" key="8">
    <source>
        <dbReference type="EMBL" id="KJE93530.1"/>
    </source>
</evidence>
<dbReference type="PANTHER" id="PTHR10639">
    <property type="entry name" value="CLATHRIN LIGHT CHAIN"/>
    <property type="match status" value="1"/>
</dbReference>
<feature type="compositionally biased region" description="Basic and acidic residues" evidence="7">
    <location>
        <begin position="126"/>
        <end position="140"/>
    </location>
</feature>
<dbReference type="GO" id="GO:0006886">
    <property type="term" value="P:intracellular protein transport"/>
    <property type="evidence" value="ECO:0007669"/>
    <property type="project" value="InterPro"/>
</dbReference>
<dbReference type="PANTHER" id="PTHR10639:SF7">
    <property type="entry name" value="CLATHRIN LIGHT CHAIN"/>
    <property type="match status" value="1"/>
</dbReference>
<sequence length="226" mass="24572">MSDPTAEFLAREQAEFDSFDAPAPASGDVPAADFGTDEGFAAFDNGDATAAALSAVNAASQEAWSSDAAFGDSSSSAFGAPAETEQQQQQQQTSEPHSNDRYAAVGAVDAAMGEGEAIRAWRAEREQRLSEKDAQEKAAKDSLLAKGKKDLQDWQTRYDEQLVKSKKNNREAEAVFIRERDEAGSGNEWERVSKLVDFNPKSAKGTKDTARMRTIFLQLKQSPLVR</sequence>
<dbReference type="GO" id="GO:0005198">
    <property type="term" value="F:structural molecule activity"/>
    <property type="evidence" value="ECO:0007669"/>
    <property type="project" value="InterPro"/>
</dbReference>
<evidence type="ECO:0000313" key="9">
    <source>
        <dbReference type="Proteomes" id="UP000008743"/>
    </source>
</evidence>
<dbReference type="RefSeq" id="XP_004348131.1">
    <property type="nucleotide sequence ID" value="XM_004348081.2"/>
</dbReference>
<dbReference type="GO" id="GO:0032050">
    <property type="term" value="F:clathrin heavy chain binding"/>
    <property type="evidence" value="ECO:0007669"/>
    <property type="project" value="TreeGrafter"/>
</dbReference>
<gene>
    <name evidence="8" type="ORF">CAOG_004303</name>
</gene>
<evidence type="ECO:0000256" key="6">
    <source>
        <dbReference type="RuleBase" id="RU363137"/>
    </source>
</evidence>
<comment type="function">
    <text evidence="6">Clathrin is the major protein of the polyhedral coat of coated pits and vesicles.</text>
</comment>
<name>A0A0D2WPV4_CAPO3</name>
<evidence type="ECO:0000256" key="2">
    <source>
        <dbReference type="ARBA" id="ARBA00005263"/>
    </source>
</evidence>
<accession>A0A0D2WPV4</accession>
<dbReference type="OrthoDB" id="5512at2759"/>
<keyword evidence="9" id="KW-1185">Reference proteome</keyword>
<comment type="subcellular location">
    <subcellularLocation>
        <location evidence="1 6">Cytoplasmic vesicle membrane</location>
        <topology evidence="1 6">Peripheral membrane protein</topology>
        <orientation evidence="1 6">Cytoplasmic side</orientation>
    </subcellularLocation>
    <subcellularLocation>
        <location evidence="6">Membrane</location>
        <location evidence="6">Coated pit</location>
        <topology evidence="6">Peripheral membrane protein</topology>
        <orientation evidence="6">Cytoplasmic side</orientation>
    </subcellularLocation>
    <text evidence="6">Cytoplasmic face of coated pits and vesicles.</text>
</comment>
<dbReference type="STRING" id="595528.A0A0D2WPV4"/>
<reference evidence="9" key="1">
    <citation type="submission" date="2011-02" db="EMBL/GenBank/DDBJ databases">
        <title>The Genome Sequence of Capsaspora owczarzaki ATCC 30864.</title>
        <authorList>
            <person name="Russ C."/>
            <person name="Cuomo C."/>
            <person name="Burger G."/>
            <person name="Gray M.W."/>
            <person name="Holland P.W.H."/>
            <person name="King N."/>
            <person name="Lang F.B.F."/>
            <person name="Roger A.J."/>
            <person name="Ruiz-Trillo I."/>
            <person name="Young S.K."/>
            <person name="Zeng Q."/>
            <person name="Gargeya S."/>
            <person name="Alvarado L."/>
            <person name="Berlin A."/>
            <person name="Chapman S.B."/>
            <person name="Chen Z."/>
            <person name="Freedman E."/>
            <person name="Gellesch M."/>
            <person name="Goldberg J."/>
            <person name="Griggs A."/>
            <person name="Gujja S."/>
            <person name="Heilman E."/>
            <person name="Heiman D."/>
            <person name="Howarth C."/>
            <person name="Mehta T."/>
            <person name="Neiman D."/>
            <person name="Pearson M."/>
            <person name="Roberts A."/>
            <person name="Saif S."/>
            <person name="Shea T."/>
            <person name="Shenoy N."/>
            <person name="Sisk P."/>
            <person name="Stolte C."/>
            <person name="Sykes S."/>
            <person name="White J."/>
            <person name="Yandava C."/>
            <person name="Haas B."/>
            <person name="Nusbaum C."/>
            <person name="Birren B."/>
        </authorList>
    </citation>
    <scope>NUCLEOTIDE SEQUENCE</scope>
    <source>
        <strain evidence="9">ATCC 30864</strain>
    </source>
</reference>
<dbReference type="OMA" id="WYKERTE"/>
<dbReference type="Proteomes" id="UP000008743">
    <property type="component" value="Unassembled WGS sequence"/>
</dbReference>
<keyword evidence="5 6" id="KW-0968">Cytoplasmic vesicle</keyword>
<evidence type="ECO:0000256" key="3">
    <source>
        <dbReference type="ARBA" id="ARBA00023136"/>
    </source>
</evidence>
<feature type="region of interest" description="Disordered" evidence="7">
    <location>
        <begin position="1"/>
        <end position="42"/>
    </location>
</feature>
<keyword evidence="3 6" id="KW-0472">Membrane</keyword>
<protein>
    <recommendedName>
        <fullName evidence="6">Clathrin light chain</fullName>
    </recommendedName>
</protein>
<dbReference type="GO" id="GO:0030130">
    <property type="term" value="C:clathrin coat of trans-Golgi network vesicle"/>
    <property type="evidence" value="ECO:0007669"/>
    <property type="project" value="InterPro"/>
</dbReference>
<dbReference type="eggNOG" id="KOG4031">
    <property type="taxonomic scope" value="Eukaryota"/>
</dbReference>
<feature type="region of interest" description="Disordered" evidence="7">
    <location>
        <begin position="62"/>
        <end position="109"/>
    </location>
</feature>
<dbReference type="GO" id="GO:0030132">
    <property type="term" value="C:clathrin coat of coated pit"/>
    <property type="evidence" value="ECO:0007669"/>
    <property type="project" value="InterPro"/>
</dbReference>
<dbReference type="PhylomeDB" id="A0A0D2WPV4"/>
<dbReference type="InParanoid" id="A0A0D2WPV4"/>
<dbReference type="AlphaFoldDB" id="A0A0D2WPV4"/>
<evidence type="ECO:0000256" key="7">
    <source>
        <dbReference type="SAM" id="MobiDB-lite"/>
    </source>
</evidence>
<feature type="compositionally biased region" description="Low complexity" evidence="7">
    <location>
        <begin position="62"/>
        <end position="92"/>
    </location>
</feature>
<dbReference type="Pfam" id="PF01086">
    <property type="entry name" value="Clathrin_lg_ch"/>
    <property type="match status" value="1"/>
</dbReference>
<organism evidence="8 9">
    <name type="scientific">Capsaspora owczarzaki (strain ATCC 30864)</name>
    <dbReference type="NCBI Taxonomy" id="595528"/>
    <lineage>
        <taxon>Eukaryota</taxon>
        <taxon>Filasterea</taxon>
        <taxon>Capsaspora</taxon>
    </lineage>
</organism>
<proteinExistence type="inferred from homology"/>
<dbReference type="InterPro" id="IPR000996">
    <property type="entry name" value="Clathrin_L-chain"/>
</dbReference>